<protein>
    <submittedName>
        <fullName evidence="5">Prepilin-type N-terminal cleavage/methylation domain-containing protein</fullName>
    </submittedName>
</protein>
<organism evidence="5 6">
    <name type="scientific">Ralstonia pickettii</name>
    <name type="common">Burkholderia pickettii</name>
    <dbReference type="NCBI Taxonomy" id="329"/>
    <lineage>
        <taxon>Bacteria</taxon>
        <taxon>Pseudomonadati</taxon>
        <taxon>Pseudomonadota</taxon>
        <taxon>Betaproteobacteria</taxon>
        <taxon>Burkholderiales</taxon>
        <taxon>Burkholderiaceae</taxon>
        <taxon>Ralstonia</taxon>
    </lineage>
</organism>
<dbReference type="AlphaFoldDB" id="A0A7X2HLA9"/>
<evidence type="ECO:0000313" key="5">
    <source>
        <dbReference type="EMBL" id="MRS98591.1"/>
    </source>
</evidence>
<evidence type="ECO:0000256" key="2">
    <source>
        <dbReference type="ARBA" id="ARBA00022481"/>
    </source>
</evidence>
<sequence length="175" mass="18314">MRLKKHATKRTQAGFTLIELMIVVAIVGILAAVAVPAYQDYVTRSRVTEGLALAATAKTAVAENATAGFPFDRGYGPIAATRNVIANGVTIDRTTGEVRIVYADTVVPNGANTLILKPTSNNGAALVGTDNNSTQPAGIIRWDCYANGTAARDGLMPPAQGIATLDVRFAPAECR</sequence>
<keyword evidence="4" id="KW-0472">Membrane</keyword>
<dbReference type="EMBL" id="WJYN01000002">
    <property type="protein sequence ID" value="MRS98591.1"/>
    <property type="molecule type" value="Genomic_DNA"/>
</dbReference>
<keyword evidence="3" id="KW-0281">Fimbrium</keyword>
<keyword evidence="4" id="KW-0812">Transmembrane</keyword>
<dbReference type="PROSITE" id="PS00409">
    <property type="entry name" value="PROKAR_NTER_METHYL"/>
    <property type="match status" value="1"/>
</dbReference>
<keyword evidence="2" id="KW-0488">Methylation</keyword>
<reference evidence="5 6" key="1">
    <citation type="submission" date="2019-11" db="EMBL/GenBank/DDBJ databases">
        <title>Phenotypic characterization of an OXA-22 and OXA-60 co-producing Ralstonia pickettii clinical strain.</title>
        <authorList>
            <person name="He F."/>
        </authorList>
    </citation>
    <scope>NUCLEOTIDE SEQUENCE [LARGE SCALE GENOMIC DNA]</scope>
    <source>
        <strain evidence="5 6">PSLESD1</strain>
    </source>
</reference>
<dbReference type="Gene3D" id="3.30.700.10">
    <property type="entry name" value="Glycoprotein, Type 4 Pilin"/>
    <property type="match status" value="1"/>
</dbReference>
<evidence type="ECO:0000256" key="1">
    <source>
        <dbReference type="ARBA" id="ARBA00005233"/>
    </source>
</evidence>
<evidence type="ECO:0000256" key="3">
    <source>
        <dbReference type="RuleBase" id="RU000389"/>
    </source>
</evidence>
<proteinExistence type="inferred from homology"/>
<evidence type="ECO:0000256" key="4">
    <source>
        <dbReference type="SAM" id="Phobius"/>
    </source>
</evidence>
<dbReference type="GO" id="GO:0044096">
    <property type="term" value="C:type IV pilus"/>
    <property type="evidence" value="ECO:0007669"/>
    <property type="project" value="TreeGrafter"/>
</dbReference>
<comment type="caution">
    <text evidence="5">The sequence shown here is derived from an EMBL/GenBank/DDBJ whole genome shotgun (WGS) entry which is preliminary data.</text>
</comment>
<dbReference type="Pfam" id="PF00114">
    <property type="entry name" value="Pilin"/>
    <property type="match status" value="1"/>
</dbReference>
<accession>A0A7X2HLA9</accession>
<name>A0A7X2HLA9_RALPI</name>
<dbReference type="PANTHER" id="PTHR30093">
    <property type="entry name" value="GENERAL SECRETION PATHWAY PROTEIN G"/>
    <property type="match status" value="1"/>
</dbReference>
<feature type="transmembrane region" description="Helical" evidence="4">
    <location>
        <begin position="12"/>
        <end position="38"/>
    </location>
</feature>
<dbReference type="Pfam" id="PF07963">
    <property type="entry name" value="N_methyl"/>
    <property type="match status" value="1"/>
</dbReference>
<dbReference type="NCBIfam" id="TIGR02532">
    <property type="entry name" value="IV_pilin_GFxxxE"/>
    <property type="match status" value="1"/>
</dbReference>
<dbReference type="InterPro" id="IPR045584">
    <property type="entry name" value="Pilin-like"/>
</dbReference>
<dbReference type="PANTHER" id="PTHR30093:SF34">
    <property type="entry name" value="PREPILIN PEPTIDASE-DEPENDENT PROTEIN D"/>
    <property type="match status" value="1"/>
</dbReference>
<dbReference type="GO" id="GO:0007155">
    <property type="term" value="P:cell adhesion"/>
    <property type="evidence" value="ECO:0007669"/>
    <property type="project" value="InterPro"/>
</dbReference>
<comment type="similarity">
    <text evidence="1 3">Belongs to the N-Me-Phe pilin family.</text>
</comment>
<dbReference type="InterPro" id="IPR001082">
    <property type="entry name" value="Pilin"/>
</dbReference>
<keyword evidence="4" id="KW-1133">Transmembrane helix</keyword>
<dbReference type="InterPro" id="IPR012902">
    <property type="entry name" value="N_methyl_site"/>
</dbReference>
<gene>
    <name evidence="5" type="ORF">GJQ57_07950</name>
</gene>
<dbReference type="GO" id="GO:0043107">
    <property type="term" value="P:type IV pilus-dependent motility"/>
    <property type="evidence" value="ECO:0007669"/>
    <property type="project" value="TreeGrafter"/>
</dbReference>
<evidence type="ECO:0000313" key="6">
    <source>
        <dbReference type="Proteomes" id="UP000441032"/>
    </source>
</evidence>
<dbReference type="Proteomes" id="UP000441032">
    <property type="component" value="Unassembled WGS sequence"/>
</dbReference>
<dbReference type="SUPFAM" id="SSF54523">
    <property type="entry name" value="Pili subunits"/>
    <property type="match status" value="1"/>
</dbReference>